<dbReference type="Pfam" id="PF01381">
    <property type="entry name" value="HTH_3"/>
    <property type="match status" value="1"/>
</dbReference>
<organism evidence="4 5">
    <name type="scientific">Pseudovibrio exalbescens</name>
    <dbReference type="NCBI Taxonomy" id="197461"/>
    <lineage>
        <taxon>Bacteria</taxon>
        <taxon>Pseudomonadati</taxon>
        <taxon>Pseudomonadota</taxon>
        <taxon>Alphaproteobacteria</taxon>
        <taxon>Hyphomicrobiales</taxon>
        <taxon>Stappiaceae</taxon>
        <taxon>Pseudovibrio</taxon>
    </lineage>
</organism>
<dbReference type="SUPFAM" id="SSF47413">
    <property type="entry name" value="lambda repressor-like DNA-binding domains"/>
    <property type="match status" value="1"/>
</dbReference>
<evidence type="ECO:0000256" key="1">
    <source>
        <dbReference type="ARBA" id="ARBA00023125"/>
    </source>
</evidence>
<keyword evidence="2" id="KW-0472">Membrane</keyword>
<dbReference type="PANTHER" id="PTHR46797:SF1">
    <property type="entry name" value="METHYLPHOSPHONATE SYNTHASE"/>
    <property type="match status" value="1"/>
</dbReference>
<dbReference type="CDD" id="cd00093">
    <property type="entry name" value="HTH_XRE"/>
    <property type="match status" value="1"/>
</dbReference>
<dbReference type="PANTHER" id="PTHR46797">
    <property type="entry name" value="HTH-TYPE TRANSCRIPTIONAL REGULATOR"/>
    <property type="match status" value="1"/>
</dbReference>
<reference evidence="4 5" key="1">
    <citation type="submission" date="2016-03" db="EMBL/GenBank/DDBJ databases">
        <title>Genome sequence of Nesiotobacter sp. nov., a moderately halophilic alphaproteobacterium isolated from the Yellow Sea, China.</title>
        <authorList>
            <person name="Zhang G."/>
            <person name="Zhang R."/>
        </authorList>
    </citation>
    <scope>NUCLEOTIDE SEQUENCE [LARGE SCALE GENOMIC DNA]</scope>
    <source>
        <strain evidence="4 5">WB1-6</strain>
    </source>
</reference>
<evidence type="ECO:0000313" key="5">
    <source>
        <dbReference type="Proteomes" id="UP000185783"/>
    </source>
</evidence>
<dbReference type="EMBL" id="LVVZ01000005">
    <property type="protein sequence ID" value="OKL45532.1"/>
    <property type="molecule type" value="Genomic_DNA"/>
</dbReference>
<dbReference type="Gene3D" id="1.10.260.40">
    <property type="entry name" value="lambda repressor-like DNA-binding domains"/>
    <property type="match status" value="1"/>
</dbReference>
<evidence type="ECO:0000256" key="2">
    <source>
        <dbReference type="SAM" id="Phobius"/>
    </source>
</evidence>
<dbReference type="RefSeq" id="WP_051268664.1">
    <property type="nucleotide sequence ID" value="NZ_LVVZ01000005.1"/>
</dbReference>
<keyword evidence="2" id="KW-0812">Transmembrane</keyword>
<dbReference type="Pfam" id="PF13239">
    <property type="entry name" value="2TM"/>
    <property type="match status" value="1"/>
</dbReference>
<dbReference type="InterPro" id="IPR050807">
    <property type="entry name" value="TransReg_Diox_bact_type"/>
</dbReference>
<dbReference type="OrthoDB" id="3034420at2"/>
<dbReference type="InterPro" id="IPR010982">
    <property type="entry name" value="Lambda_DNA-bd_dom_sf"/>
</dbReference>
<gene>
    <name evidence="4" type="ORF">A3843_04250</name>
</gene>
<comment type="caution">
    <text evidence="4">The sequence shown here is derived from an EMBL/GenBank/DDBJ whole genome shotgun (WGS) entry which is preliminary data.</text>
</comment>
<keyword evidence="1" id="KW-0238">DNA-binding</keyword>
<feature type="transmembrane region" description="Helical" evidence="2">
    <location>
        <begin position="109"/>
        <end position="126"/>
    </location>
</feature>
<dbReference type="InterPro" id="IPR025698">
    <property type="entry name" value="2TM_dom"/>
</dbReference>
<keyword evidence="5" id="KW-1185">Reference proteome</keyword>
<dbReference type="GO" id="GO:0003677">
    <property type="term" value="F:DNA binding"/>
    <property type="evidence" value="ECO:0007669"/>
    <property type="project" value="UniProtKB-KW"/>
</dbReference>
<keyword evidence="2" id="KW-1133">Transmembrane helix</keyword>
<evidence type="ECO:0000259" key="3">
    <source>
        <dbReference type="PROSITE" id="PS50943"/>
    </source>
</evidence>
<name>A0A1U7JLG4_9HYPH</name>
<dbReference type="SMART" id="SM00530">
    <property type="entry name" value="HTH_XRE"/>
    <property type="match status" value="1"/>
</dbReference>
<proteinExistence type="predicted"/>
<dbReference type="PROSITE" id="PS50943">
    <property type="entry name" value="HTH_CROC1"/>
    <property type="match status" value="1"/>
</dbReference>
<evidence type="ECO:0000313" key="4">
    <source>
        <dbReference type="EMBL" id="OKL45532.1"/>
    </source>
</evidence>
<dbReference type="InterPro" id="IPR001387">
    <property type="entry name" value="Cro/C1-type_HTH"/>
</dbReference>
<dbReference type="STRING" id="197461.A3843_04250"/>
<dbReference type="GO" id="GO:0005829">
    <property type="term" value="C:cytosol"/>
    <property type="evidence" value="ECO:0007669"/>
    <property type="project" value="TreeGrafter"/>
</dbReference>
<protein>
    <recommendedName>
        <fullName evidence="3">HTH cro/C1-type domain-containing protein</fullName>
    </recommendedName>
</protein>
<dbReference type="GO" id="GO:0003700">
    <property type="term" value="F:DNA-binding transcription factor activity"/>
    <property type="evidence" value="ECO:0007669"/>
    <property type="project" value="TreeGrafter"/>
</dbReference>
<dbReference type="Proteomes" id="UP000185783">
    <property type="component" value="Unassembled WGS sequence"/>
</dbReference>
<dbReference type="AlphaFoldDB" id="A0A1U7JLG4"/>
<sequence length="172" mass="18929">MKVKQLRIEKGFSQEQLATMAGVSTRTLQRIERGANASPETLKCLASALETDFSELRETLPMPAHTPNPPAVAAQNPTTQLTPDMMEAVDAYEASKDRLETIRSFPGHLTKYAVVMGLLALVNIITSPDVLWVIWPALGWGIAVASHGWDAHKAQQQEYRSALHPTHHGQSH</sequence>
<feature type="domain" description="HTH cro/C1-type" evidence="3">
    <location>
        <begin position="3"/>
        <end position="56"/>
    </location>
</feature>
<accession>A0A1U7JLG4</accession>